<keyword evidence="2" id="KW-1133">Transmembrane helix</keyword>
<protein>
    <recommendedName>
        <fullName evidence="5">DUF3108 domain-containing protein</fullName>
    </recommendedName>
</protein>
<name>A0A212T462_9BURK</name>
<organism evidence="3 4">
    <name type="scientific">Polynucleobacter victoriensis</name>
    <dbReference type="NCBI Taxonomy" id="2049319"/>
    <lineage>
        <taxon>Bacteria</taxon>
        <taxon>Pseudomonadati</taxon>
        <taxon>Pseudomonadota</taxon>
        <taxon>Betaproteobacteria</taxon>
        <taxon>Burkholderiales</taxon>
        <taxon>Burkholderiaceae</taxon>
        <taxon>Polynucleobacter</taxon>
    </lineage>
</organism>
<sequence>MIIDSRSYRFPRRYLWLAIGFSLFIHLFVFFQLDWTINLDATPSQSVVMTKLINIEEIKQSKQSKQPKQSTQSDSSLINDSTTKLGNAEQGADQGQDFRLPPSALLSYASFVNGNPNQIAQINWLNLGDAYQIKVTLTVPFLGDYIFSSSGKVDRYGLAPDFYEEIRGSKGARNIEFARQANSIKYSVNGQASDLPKGTQDRFSVLFQLASLVGGNPQIDGSGIAREIPIAEIDKLSQWIFVSQGDEEVSDPADAKKIKARYFVRLPRDEGDKRKLEVWLAEEHHWLPLKIVQTEPNGRVFELFLIKRQDT</sequence>
<reference evidence="3 4" key="1">
    <citation type="submission" date="2017-06" db="EMBL/GenBank/DDBJ databases">
        <authorList>
            <person name="Kim H.J."/>
            <person name="Triplett B.A."/>
        </authorList>
    </citation>
    <scope>NUCLEOTIDE SEQUENCE [LARGE SCALE GENOMIC DNA]</scope>
    <source>
        <strain evidence="3 4">MWH-VicM1</strain>
    </source>
</reference>
<accession>A0A212T462</accession>
<gene>
    <name evidence="3" type="ORF">SAMN06295916_0302</name>
</gene>
<feature type="region of interest" description="Disordered" evidence="1">
    <location>
        <begin position="63"/>
        <end position="93"/>
    </location>
</feature>
<dbReference type="Proteomes" id="UP000197215">
    <property type="component" value="Unassembled WGS sequence"/>
</dbReference>
<evidence type="ECO:0000256" key="1">
    <source>
        <dbReference type="SAM" id="MobiDB-lite"/>
    </source>
</evidence>
<dbReference type="EMBL" id="FYEX01000001">
    <property type="protein sequence ID" value="SNC60564.1"/>
    <property type="molecule type" value="Genomic_DNA"/>
</dbReference>
<keyword evidence="4" id="KW-1185">Reference proteome</keyword>
<proteinExistence type="predicted"/>
<feature type="transmembrane region" description="Helical" evidence="2">
    <location>
        <begin position="14"/>
        <end position="33"/>
    </location>
</feature>
<dbReference type="AlphaFoldDB" id="A0A212T462"/>
<feature type="compositionally biased region" description="Low complexity" evidence="1">
    <location>
        <begin position="63"/>
        <end position="76"/>
    </location>
</feature>
<dbReference type="Pfam" id="PF11306">
    <property type="entry name" value="DUF3108"/>
    <property type="match status" value="1"/>
</dbReference>
<evidence type="ECO:0008006" key="5">
    <source>
        <dbReference type="Google" id="ProtNLM"/>
    </source>
</evidence>
<evidence type="ECO:0000313" key="3">
    <source>
        <dbReference type="EMBL" id="SNC60564.1"/>
    </source>
</evidence>
<evidence type="ECO:0000256" key="2">
    <source>
        <dbReference type="SAM" id="Phobius"/>
    </source>
</evidence>
<keyword evidence="2" id="KW-0812">Transmembrane</keyword>
<dbReference type="InterPro" id="IPR021457">
    <property type="entry name" value="DUF3108"/>
</dbReference>
<dbReference type="OrthoDB" id="8526020at2"/>
<keyword evidence="2" id="KW-0472">Membrane</keyword>
<evidence type="ECO:0000313" key="4">
    <source>
        <dbReference type="Proteomes" id="UP000197215"/>
    </source>
</evidence>